<evidence type="ECO:0000256" key="13">
    <source>
        <dbReference type="PIRSR" id="PIRSR001461-2"/>
    </source>
</evidence>
<dbReference type="GO" id="GO:0046872">
    <property type="term" value="F:metal ion binding"/>
    <property type="evidence" value="ECO:0007669"/>
    <property type="project" value="UniProtKB-UniRule"/>
</dbReference>
<evidence type="ECO:0000256" key="3">
    <source>
        <dbReference type="ARBA" id="ARBA00001941"/>
    </source>
</evidence>
<dbReference type="GO" id="GO:0019323">
    <property type="term" value="P:pentose catabolic process"/>
    <property type="evidence" value="ECO:0007669"/>
    <property type="project" value="UniProtKB-UniRule"/>
</dbReference>
<dbReference type="PROSITE" id="PS01086">
    <property type="entry name" value="RIBUL_P_3_EPIMER_2"/>
    <property type="match status" value="1"/>
</dbReference>
<feature type="binding site" evidence="10 13">
    <location>
        <position position="69"/>
    </location>
    <ligand>
        <name>a divalent metal cation</name>
        <dbReference type="ChEBI" id="CHEBI:60240"/>
    </ligand>
</feature>
<evidence type="ECO:0000256" key="10">
    <source>
        <dbReference type="HAMAP-Rule" id="MF_02227"/>
    </source>
</evidence>
<comment type="cofactor">
    <cofactor evidence="4">
        <name>Zn(2+)</name>
        <dbReference type="ChEBI" id="CHEBI:29105"/>
    </cofactor>
</comment>
<keyword evidence="10 11" id="KW-0119">Carbohydrate metabolism</keyword>
<accession>A0A7V6DPZ0</accession>
<feature type="active site" description="Proton donor" evidence="10 12">
    <location>
        <position position="178"/>
    </location>
</feature>
<dbReference type="AlphaFoldDB" id="A0A7V6DPZ0"/>
<comment type="similarity">
    <text evidence="6 10 11">Belongs to the ribulose-phosphate 3-epimerase family.</text>
</comment>
<evidence type="ECO:0000256" key="2">
    <source>
        <dbReference type="ARBA" id="ARBA00001936"/>
    </source>
</evidence>
<feature type="binding site" evidence="10 13">
    <location>
        <position position="178"/>
    </location>
    <ligand>
        <name>a divalent metal cation</name>
        <dbReference type="ChEBI" id="CHEBI:60240"/>
    </ligand>
</feature>
<organism evidence="15">
    <name type="scientific">Desulfobacca acetoxidans</name>
    <dbReference type="NCBI Taxonomy" id="60893"/>
    <lineage>
        <taxon>Bacteria</taxon>
        <taxon>Pseudomonadati</taxon>
        <taxon>Thermodesulfobacteriota</taxon>
        <taxon>Desulfobaccia</taxon>
        <taxon>Desulfobaccales</taxon>
        <taxon>Desulfobaccaceae</taxon>
        <taxon>Desulfobacca</taxon>
    </lineage>
</organism>
<keyword evidence="9 10" id="KW-0413">Isomerase</keyword>
<feature type="binding site" evidence="10 14">
    <location>
        <begin position="145"/>
        <end position="148"/>
    </location>
    <ligand>
        <name>substrate</name>
    </ligand>
</feature>
<dbReference type="Pfam" id="PF00834">
    <property type="entry name" value="Ribul_P_3_epim"/>
    <property type="match status" value="1"/>
</dbReference>
<dbReference type="EC" id="5.1.3.1" evidence="7 10"/>
<sequence length="223" mass="24510">MTKTKKILSASILSADFGRLAEEIQAAEAAGVDWIHFDVMDGHFVPNLTIGLPVLKAVRKITKLPLDVHLMISNPHLYIQEYVEAGADWLGVQVETVFHLERLVQQIKELKARATVVLNPATSLATLDVILEEVDMILLMTVNPGYSGQKFIPATLPKIRKLREMVDSRGLDVLIQVDGGVHLHTIDALVAAGVDVFVSGSGVFDGGDIAGNVRRLRERMERK</sequence>
<reference evidence="15" key="1">
    <citation type="journal article" date="2020" name="mSystems">
        <title>Genome- and Community-Level Interaction Insights into Carbon Utilization and Element Cycling Functions of Hydrothermarchaeota in Hydrothermal Sediment.</title>
        <authorList>
            <person name="Zhou Z."/>
            <person name="Liu Y."/>
            <person name="Xu W."/>
            <person name="Pan J."/>
            <person name="Luo Z.H."/>
            <person name="Li M."/>
        </authorList>
    </citation>
    <scope>NUCLEOTIDE SEQUENCE [LARGE SCALE GENOMIC DNA]</scope>
    <source>
        <strain evidence="15">SpSt-767</strain>
    </source>
</reference>
<dbReference type="GO" id="GO:0005737">
    <property type="term" value="C:cytoplasm"/>
    <property type="evidence" value="ECO:0007669"/>
    <property type="project" value="UniProtKB-ARBA"/>
</dbReference>
<feature type="binding site" evidence="10 14">
    <location>
        <position position="69"/>
    </location>
    <ligand>
        <name>substrate</name>
    </ligand>
</feature>
<feature type="binding site" evidence="10 14">
    <location>
        <begin position="200"/>
        <end position="201"/>
    </location>
    <ligand>
        <name>substrate</name>
    </ligand>
</feature>
<feature type="binding site" evidence="14">
    <location>
        <position position="180"/>
    </location>
    <ligand>
        <name>substrate</name>
    </ligand>
</feature>
<comment type="cofactor">
    <cofactor evidence="10 13">
        <name>a divalent metal cation</name>
        <dbReference type="ChEBI" id="CHEBI:60240"/>
    </cofactor>
    <text evidence="10 13">Binds 1 divalent metal cation per subunit.</text>
</comment>
<dbReference type="CDD" id="cd00429">
    <property type="entry name" value="RPE"/>
    <property type="match status" value="1"/>
</dbReference>
<dbReference type="NCBIfam" id="NF004076">
    <property type="entry name" value="PRK05581.1-4"/>
    <property type="match status" value="1"/>
</dbReference>
<feature type="binding site" evidence="10 14">
    <location>
        <position position="11"/>
    </location>
    <ligand>
        <name>substrate</name>
    </ligand>
</feature>
<feature type="binding site" evidence="10">
    <location>
        <begin position="178"/>
        <end position="180"/>
    </location>
    <ligand>
        <name>substrate</name>
    </ligand>
</feature>
<comment type="pathway">
    <text evidence="10">Carbohydrate degradation.</text>
</comment>
<name>A0A7V6DPZ0_9BACT</name>
<dbReference type="GO" id="GO:0006098">
    <property type="term" value="P:pentose-phosphate shunt"/>
    <property type="evidence" value="ECO:0007669"/>
    <property type="project" value="UniProtKB-UniRule"/>
</dbReference>
<comment type="cofactor">
    <cofactor evidence="3">
        <name>Co(2+)</name>
        <dbReference type="ChEBI" id="CHEBI:48828"/>
    </cofactor>
</comment>
<feature type="binding site" evidence="10 13">
    <location>
        <position position="36"/>
    </location>
    <ligand>
        <name>a divalent metal cation</name>
        <dbReference type="ChEBI" id="CHEBI:60240"/>
    </ligand>
</feature>
<evidence type="ECO:0000256" key="8">
    <source>
        <dbReference type="ARBA" id="ARBA00022723"/>
    </source>
</evidence>
<dbReference type="InterPro" id="IPR013785">
    <property type="entry name" value="Aldolase_TIM"/>
</dbReference>
<dbReference type="PROSITE" id="PS01085">
    <property type="entry name" value="RIBUL_P_3_EPIMER_1"/>
    <property type="match status" value="1"/>
</dbReference>
<keyword evidence="8 10" id="KW-0479">Metal-binding</keyword>
<comment type="catalytic activity">
    <reaction evidence="1 10 11">
        <text>D-ribulose 5-phosphate = D-xylulose 5-phosphate</text>
        <dbReference type="Rhea" id="RHEA:13677"/>
        <dbReference type="ChEBI" id="CHEBI:57737"/>
        <dbReference type="ChEBI" id="CHEBI:58121"/>
        <dbReference type="EC" id="5.1.3.1"/>
    </reaction>
</comment>
<evidence type="ECO:0000256" key="7">
    <source>
        <dbReference type="ARBA" id="ARBA00013188"/>
    </source>
</evidence>
<dbReference type="PANTHER" id="PTHR11749">
    <property type="entry name" value="RIBULOSE-5-PHOSPHATE-3-EPIMERASE"/>
    <property type="match status" value="1"/>
</dbReference>
<evidence type="ECO:0000256" key="4">
    <source>
        <dbReference type="ARBA" id="ARBA00001947"/>
    </source>
</evidence>
<proteinExistence type="inferred from homology"/>
<dbReference type="NCBIfam" id="TIGR01163">
    <property type="entry name" value="rpe"/>
    <property type="match status" value="1"/>
</dbReference>
<dbReference type="SUPFAM" id="SSF51366">
    <property type="entry name" value="Ribulose-phoshate binding barrel"/>
    <property type="match status" value="1"/>
</dbReference>
<comment type="caution">
    <text evidence="15">The sequence shown here is derived from an EMBL/GenBank/DDBJ whole genome shotgun (WGS) entry which is preliminary data.</text>
</comment>
<keyword evidence="13" id="KW-0464">Manganese</keyword>
<evidence type="ECO:0000256" key="9">
    <source>
        <dbReference type="ARBA" id="ARBA00023235"/>
    </source>
</evidence>
<comment type="function">
    <text evidence="10">Catalyzes the reversible epimerization of D-ribulose 5-phosphate to D-xylulose 5-phosphate.</text>
</comment>
<dbReference type="InterPro" id="IPR026019">
    <property type="entry name" value="Ribul_P_3_epim"/>
</dbReference>
<feature type="binding site" evidence="10 13">
    <location>
        <position position="38"/>
    </location>
    <ligand>
        <name>a divalent metal cation</name>
        <dbReference type="ChEBI" id="CHEBI:60240"/>
    </ligand>
</feature>
<keyword evidence="13" id="KW-0170">Cobalt</keyword>
<evidence type="ECO:0000256" key="5">
    <source>
        <dbReference type="ARBA" id="ARBA00001954"/>
    </source>
</evidence>
<dbReference type="Gene3D" id="3.20.20.70">
    <property type="entry name" value="Aldolase class I"/>
    <property type="match status" value="1"/>
</dbReference>
<dbReference type="PIRSF" id="PIRSF001461">
    <property type="entry name" value="RPE"/>
    <property type="match status" value="1"/>
</dbReference>
<feature type="active site" description="Proton acceptor" evidence="10 12">
    <location>
        <position position="38"/>
    </location>
</feature>
<evidence type="ECO:0000256" key="11">
    <source>
        <dbReference type="PIRNR" id="PIRNR001461"/>
    </source>
</evidence>
<gene>
    <name evidence="10" type="primary">rpe</name>
    <name evidence="15" type="ORF">ENV52_08190</name>
</gene>
<evidence type="ECO:0000256" key="1">
    <source>
        <dbReference type="ARBA" id="ARBA00001782"/>
    </source>
</evidence>
<keyword evidence="13" id="KW-0862">Zinc</keyword>
<evidence type="ECO:0000313" key="15">
    <source>
        <dbReference type="EMBL" id="HHS29664.1"/>
    </source>
</evidence>
<comment type="cofactor">
    <cofactor evidence="5">
        <name>Fe(2+)</name>
        <dbReference type="ChEBI" id="CHEBI:29033"/>
    </cofactor>
</comment>
<comment type="cofactor">
    <cofactor evidence="2">
        <name>Mn(2+)</name>
        <dbReference type="ChEBI" id="CHEBI:29035"/>
    </cofactor>
</comment>
<dbReference type="EMBL" id="DTGR01000133">
    <property type="protein sequence ID" value="HHS29664.1"/>
    <property type="molecule type" value="Genomic_DNA"/>
</dbReference>
<dbReference type="GO" id="GO:0004750">
    <property type="term" value="F:D-ribulose-phosphate 3-epimerase activity"/>
    <property type="evidence" value="ECO:0007669"/>
    <property type="project" value="UniProtKB-UniRule"/>
</dbReference>
<dbReference type="InterPro" id="IPR011060">
    <property type="entry name" value="RibuloseP-bd_barrel"/>
</dbReference>
<evidence type="ECO:0000256" key="12">
    <source>
        <dbReference type="PIRSR" id="PIRSR001461-1"/>
    </source>
</evidence>
<evidence type="ECO:0000256" key="6">
    <source>
        <dbReference type="ARBA" id="ARBA00009541"/>
    </source>
</evidence>
<dbReference type="InterPro" id="IPR000056">
    <property type="entry name" value="Ribul_P_3_epim-like"/>
</dbReference>
<evidence type="ECO:0000256" key="14">
    <source>
        <dbReference type="PIRSR" id="PIRSR001461-3"/>
    </source>
</evidence>
<dbReference type="HAMAP" id="MF_02227">
    <property type="entry name" value="RPE"/>
    <property type="match status" value="1"/>
</dbReference>
<protein>
    <recommendedName>
        <fullName evidence="7 10">Ribulose-phosphate 3-epimerase</fullName>
        <ecNumber evidence="7 10">5.1.3.1</ecNumber>
    </recommendedName>
</protein>
<dbReference type="FunFam" id="3.20.20.70:FF:000004">
    <property type="entry name" value="Ribulose-phosphate 3-epimerase"/>
    <property type="match status" value="1"/>
</dbReference>